<evidence type="ECO:0000313" key="6">
    <source>
        <dbReference type="Proteomes" id="UP000186955"/>
    </source>
</evidence>
<dbReference type="Pfam" id="PF11999">
    <property type="entry name" value="Ice_binding"/>
    <property type="match status" value="1"/>
</dbReference>
<evidence type="ECO:0000313" key="5">
    <source>
        <dbReference type="EMBL" id="OKP09508.1"/>
    </source>
</evidence>
<keyword evidence="6" id="KW-1185">Reference proteome</keyword>
<evidence type="ECO:0000256" key="1">
    <source>
        <dbReference type="ARBA" id="ARBA00005445"/>
    </source>
</evidence>
<accession>A0A1Q5UAK7</accession>
<sequence length="493" mass="49526">MFLKLLTSALLFSTFSNALAPVGLGTAAAYLVLGGQAVTNTGPTIVDSGGNLGVSPGTSVTNFPPGVVVPPGVIHIADASAAQAQLDLVTAYNDAAGRPSATLEPTDLGGLTLTSGVYQSVPGRGPMTITVGRTLTLDAQGDPNAVWIFQTDSSLITYSGSRVLLINGAQPCNVFWQVGSSATLGTTSTFVGTLMALSSISAQTNAVIQGRLLARNAQVSLDSNTITLPNCAIITSTTSTSTTSTSTTALSTTTTTTSTTTATGPIITLPIIGPIGPILGGGIGNGGGISGGIGNHNGGGGVGNGGGGIGNGGVGGDVGSGNGNGNGEGKGKEIGNGNSVPLPISEHNHYHDQGYDQYGAYGDHQYGAYGDHQYGANGDHYGANSDHYGANSDHYGADSDHYGADSGHYGANSDHYGADSGHYGAGSGHYGADSGHYGAGSGHYGADSDHYGADSDHYGADSDHQYDRTAKMEDVQEAIQHAQEAANLYNARH</sequence>
<feature type="chain" id="PRO_5012886135" evidence="4">
    <location>
        <begin position="19"/>
        <end position="493"/>
    </location>
</feature>
<feature type="signal peptide" evidence="4">
    <location>
        <begin position="1"/>
        <end position="18"/>
    </location>
</feature>
<evidence type="ECO:0000256" key="2">
    <source>
        <dbReference type="ARBA" id="ARBA00022729"/>
    </source>
</evidence>
<comment type="similarity">
    <text evidence="1">Belongs to the ice-binding protein family.</text>
</comment>
<reference evidence="5 6" key="1">
    <citation type="submission" date="2016-10" db="EMBL/GenBank/DDBJ databases">
        <title>Genome sequence of the ascomycete fungus Penicillium subrubescens.</title>
        <authorList>
            <person name="De Vries R.P."/>
            <person name="Peng M."/>
            <person name="Dilokpimol A."/>
            <person name="Hilden K."/>
            <person name="Makela M.R."/>
            <person name="Grigoriev I."/>
            <person name="Riley R."/>
            <person name="Granchi Z."/>
        </authorList>
    </citation>
    <scope>NUCLEOTIDE SEQUENCE [LARGE SCALE GENOMIC DNA]</scope>
    <source>
        <strain evidence="5 6">CBS 132785</strain>
    </source>
</reference>
<gene>
    <name evidence="5" type="ORF">PENSUB_5130</name>
</gene>
<dbReference type="InterPro" id="IPR021884">
    <property type="entry name" value="Ice-bd_prot"/>
</dbReference>
<dbReference type="OrthoDB" id="10264374at2759"/>
<evidence type="ECO:0000256" key="3">
    <source>
        <dbReference type="SAM" id="MobiDB-lite"/>
    </source>
</evidence>
<dbReference type="Proteomes" id="UP000186955">
    <property type="component" value="Unassembled WGS sequence"/>
</dbReference>
<proteinExistence type="inferred from homology"/>
<dbReference type="STRING" id="1316194.A0A1Q5UAK7"/>
<name>A0A1Q5UAK7_9EURO</name>
<organism evidence="5 6">
    <name type="scientific">Penicillium subrubescens</name>
    <dbReference type="NCBI Taxonomy" id="1316194"/>
    <lineage>
        <taxon>Eukaryota</taxon>
        <taxon>Fungi</taxon>
        <taxon>Dikarya</taxon>
        <taxon>Ascomycota</taxon>
        <taxon>Pezizomycotina</taxon>
        <taxon>Eurotiomycetes</taxon>
        <taxon>Eurotiomycetidae</taxon>
        <taxon>Eurotiales</taxon>
        <taxon>Aspergillaceae</taxon>
        <taxon>Penicillium</taxon>
    </lineage>
</organism>
<dbReference type="EMBL" id="MNBE01000508">
    <property type="protein sequence ID" value="OKP09508.1"/>
    <property type="molecule type" value="Genomic_DNA"/>
</dbReference>
<comment type="caution">
    <text evidence="5">The sequence shown here is derived from an EMBL/GenBank/DDBJ whole genome shotgun (WGS) entry which is preliminary data.</text>
</comment>
<protein>
    <submittedName>
        <fullName evidence="5">Uncharacterized protein</fullName>
    </submittedName>
</protein>
<feature type="region of interest" description="Disordered" evidence="3">
    <location>
        <begin position="316"/>
        <end position="339"/>
    </location>
</feature>
<keyword evidence="2 4" id="KW-0732">Signal</keyword>
<evidence type="ECO:0000256" key="4">
    <source>
        <dbReference type="SAM" id="SignalP"/>
    </source>
</evidence>
<feature type="compositionally biased region" description="Gly residues" evidence="3">
    <location>
        <begin position="316"/>
        <end position="328"/>
    </location>
</feature>
<dbReference type="AlphaFoldDB" id="A0A1Q5UAK7"/>